<reference evidence="2 3" key="1">
    <citation type="submission" date="2017-09" db="EMBL/GenBank/DDBJ databases">
        <title>Depth-based differentiation of microbial function through sediment-hosted aquifers and enrichment of novel symbionts in the deep terrestrial subsurface.</title>
        <authorList>
            <person name="Probst A.J."/>
            <person name="Ladd B."/>
            <person name="Jarett J.K."/>
            <person name="Geller-Mcgrath D.E."/>
            <person name="Sieber C.M."/>
            <person name="Emerson J.B."/>
            <person name="Anantharaman K."/>
            <person name="Thomas B.C."/>
            <person name="Malmstrom R."/>
            <person name="Stieglmeier M."/>
            <person name="Klingl A."/>
            <person name="Woyke T."/>
            <person name="Ryan C.M."/>
            <person name="Banfield J.F."/>
        </authorList>
    </citation>
    <scope>NUCLEOTIDE SEQUENCE [LARGE SCALE GENOMIC DNA]</scope>
    <source>
        <strain evidence="2">CG23_combo_of_CG06-09_8_20_14_all_40_13</strain>
    </source>
</reference>
<comment type="caution">
    <text evidence="2">The sequence shown here is derived from an EMBL/GenBank/DDBJ whole genome shotgun (WGS) entry which is preliminary data.</text>
</comment>
<evidence type="ECO:0000313" key="3">
    <source>
        <dbReference type="Proteomes" id="UP000231567"/>
    </source>
</evidence>
<dbReference type="NCBIfam" id="TIGR02532">
    <property type="entry name" value="IV_pilin_GFxxxE"/>
    <property type="match status" value="1"/>
</dbReference>
<proteinExistence type="predicted"/>
<organism evidence="2 3">
    <name type="scientific">Candidatus Nealsonbacteria bacterium CG23_combo_of_CG06-09_8_20_14_all_40_13</name>
    <dbReference type="NCBI Taxonomy" id="1974724"/>
    <lineage>
        <taxon>Bacteria</taxon>
        <taxon>Candidatus Nealsoniibacteriota</taxon>
    </lineage>
</organism>
<protein>
    <recommendedName>
        <fullName evidence="4">Prepilin-type N-terminal cleavage/methylation domain-containing protein</fullName>
    </recommendedName>
</protein>
<accession>A0A2G9YQF5</accession>
<keyword evidence="1" id="KW-0812">Transmembrane</keyword>
<feature type="transmembrane region" description="Helical" evidence="1">
    <location>
        <begin position="12"/>
        <end position="39"/>
    </location>
</feature>
<dbReference type="Pfam" id="PF07963">
    <property type="entry name" value="N_methyl"/>
    <property type="match status" value="1"/>
</dbReference>
<dbReference type="PROSITE" id="PS00409">
    <property type="entry name" value="PROKAR_NTER_METHYL"/>
    <property type="match status" value="1"/>
</dbReference>
<evidence type="ECO:0008006" key="4">
    <source>
        <dbReference type="Google" id="ProtNLM"/>
    </source>
</evidence>
<dbReference type="EMBL" id="PCRM01000044">
    <property type="protein sequence ID" value="PIP21382.1"/>
    <property type="molecule type" value="Genomic_DNA"/>
</dbReference>
<keyword evidence="1" id="KW-0472">Membrane</keyword>
<dbReference type="InterPro" id="IPR012902">
    <property type="entry name" value="N_methyl_site"/>
</dbReference>
<keyword evidence="1" id="KW-1133">Transmembrane helix</keyword>
<evidence type="ECO:0000313" key="2">
    <source>
        <dbReference type="EMBL" id="PIP21382.1"/>
    </source>
</evidence>
<dbReference type="AlphaFoldDB" id="A0A2G9YQF5"/>
<sequence>MNRLPKKYNRGYSLVELIVVIAIAGSVLVTIYLSLLYALKINLRARHSTFAYQSAEQEMEIIRNTPFANLTNQTSGSFLGTVSTLQQLPSGTGTLTIQDYQSNNKIKEIVVIISWQEKTQSKQVTQSTLRAEGGIGQ</sequence>
<evidence type="ECO:0000256" key="1">
    <source>
        <dbReference type="SAM" id="Phobius"/>
    </source>
</evidence>
<gene>
    <name evidence="2" type="ORF">COX39_03425</name>
</gene>
<dbReference type="Proteomes" id="UP000231567">
    <property type="component" value="Unassembled WGS sequence"/>
</dbReference>
<name>A0A2G9YQF5_9BACT</name>